<evidence type="ECO:0000313" key="6">
    <source>
        <dbReference type="Proteomes" id="UP001152797"/>
    </source>
</evidence>
<proteinExistence type="predicted"/>
<organism evidence="4">
    <name type="scientific">Cladocopium goreaui</name>
    <dbReference type="NCBI Taxonomy" id="2562237"/>
    <lineage>
        <taxon>Eukaryota</taxon>
        <taxon>Sar</taxon>
        <taxon>Alveolata</taxon>
        <taxon>Dinophyceae</taxon>
        <taxon>Suessiales</taxon>
        <taxon>Symbiodiniaceae</taxon>
        <taxon>Cladocopium</taxon>
    </lineage>
</organism>
<dbReference type="Pfam" id="PF00098">
    <property type="entry name" value="zf-CCHC"/>
    <property type="match status" value="1"/>
</dbReference>
<keyword evidence="1" id="KW-0479">Metal-binding</keyword>
<sequence length="873" mass="97633">MEGEAAQAAGSGAFSTAVPWSQIPKFVPGETDLRVYTRKLEFLKELWPAEYLEQLAPRAALLVEGVAFQKISRLDPDKLKQKEGVKYLVEALGGQWGRPDTEERLDMFEKALYLTVQKADESHDSYMARHDAAFEDLLMRKVTIEEVRAYILIRQSLLSSEDRKKIIFESGGALSYDQAKKSIKLLGSKFFLELQNNSKMVPKLKTYDVNQVEDETVMYQEAEEEVDEEVAFQVLLENGDEDACFVSEFEDQICAACQESQELAACFVSYQEARARLRDKAKSRGFWPLAGYKGKGKGRKGKPFMGASNTKGGSGPAGFRRRSLADRIANSTCRRCGQPGHWKRECPMSSNPAGNSLMAKKNDTESFTGISQVEGKGNQDGEHDSDRSGFDVVYELPCTAEVYDEGPPGDNLVVHPTAEVFNAEEADDEAIIDTGASRAVIGSERLKRLVRNVQKLETKMVPSYLDRVLTTPTDPSLQTSTHHEDLPEVLMRPPGINTLTDWGRVKASSGKHASKPFATIYEDDRMYVKQLWNRRGVSSWVRSFQLYCRERRAASLERQRLTRGEDSVNVTPPRVPPTEQTPIQPMAKMSPKAIPGAYPSRQVLEESNWTKVAVETPVPEESKNNKRGMTPPIKPMEIPINHEKVNQIQAQIAILQRELLKTLPWRKTVIVERNTGFCSQKFIESGFTPEQCLLGKSRHLPGSLVSDDAADNDSSFRRALLRQSRPGKLEYEAGDWVLYWRIQKSSGLVTWVESSVRVRNKFDQHPFGNMQSCLVIPKVAFCVFSDASFSTSREMSSRFVDIASLGLLRQRGKWFPEDGLGHGPQEGCGTDRGIGVLDPASIRTHQPDVSKGQVSPLLKKQGGRLAAQLPEAP</sequence>
<feature type="domain" description="CCHC-type" evidence="3">
    <location>
        <begin position="333"/>
        <end position="347"/>
    </location>
</feature>
<keyword evidence="6" id="KW-1185">Reference proteome</keyword>
<evidence type="ECO:0000259" key="3">
    <source>
        <dbReference type="PROSITE" id="PS50158"/>
    </source>
</evidence>
<gene>
    <name evidence="4" type="ORF">C1SCF055_LOCUS23910</name>
</gene>
<dbReference type="Proteomes" id="UP001152797">
    <property type="component" value="Unassembled WGS sequence"/>
</dbReference>
<evidence type="ECO:0000256" key="2">
    <source>
        <dbReference type="SAM" id="MobiDB-lite"/>
    </source>
</evidence>
<reference evidence="4" key="1">
    <citation type="submission" date="2022-10" db="EMBL/GenBank/DDBJ databases">
        <authorList>
            <person name="Chen Y."/>
            <person name="Dougan E. K."/>
            <person name="Chan C."/>
            <person name="Rhodes N."/>
            <person name="Thang M."/>
        </authorList>
    </citation>
    <scope>NUCLEOTIDE SEQUENCE</scope>
</reference>
<name>A0A9P1G2W0_9DINO</name>
<feature type="region of interest" description="Disordered" evidence="2">
    <location>
        <begin position="840"/>
        <end position="873"/>
    </location>
</feature>
<reference evidence="5 6" key="2">
    <citation type="submission" date="2024-05" db="EMBL/GenBank/DDBJ databases">
        <authorList>
            <person name="Chen Y."/>
            <person name="Shah S."/>
            <person name="Dougan E. K."/>
            <person name="Thang M."/>
            <person name="Chan C."/>
        </authorList>
    </citation>
    <scope>NUCLEOTIDE SEQUENCE [LARGE SCALE GENOMIC DNA]</scope>
</reference>
<dbReference type="OrthoDB" id="416132at2759"/>
<dbReference type="PROSITE" id="PS50158">
    <property type="entry name" value="ZF_CCHC"/>
    <property type="match status" value="1"/>
</dbReference>
<feature type="compositionally biased region" description="Basic and acidic residues" evidence="2">
    <location>
        <begin position="377"/>
        <end position="389"/>
    </location>
</feature>
<feature type="region of interest" description="Disordered" evidence="2">
    <location>
        <begin position="370"/>
        <end position="389"/>
    </location>
</feature>
<feature type="region of interest" description="Disordered" evidence="2">
    <location>
        <begin position="297"/>
        <end position="320"/>
    </location>
</feature>
<accession>A0A9P1G2W0</accession>
<protein>
    <submittedName>
        <fullName evidence="5">CCHC-type domain-containing protein</fullName>
    </submittedName>
</protein>
<dbReference type="GO" id="GO:0003676">
    <property type="term" value="F:nucleic acid binding"/>
    <property type="evidence" value="ECO:0007669"/>
    <property type="project" value="InterPro"/>
</dbReference>
<dbReference type="EMBL" id="CAMXCT010002347">
    <property type="protein sequence ID" value="CAI3997536.1"/>
    <property type="molecule type" value="Genomic_DNA"/>
</dbReference>
<comment type="caution">
    <text evidence="4">The sequence shown here is derived from an EMBL/GenBank/DDBJ whole genome shotgun (WGS) entry which is preliminary data.</text>
</comment>
<dbReference type="EMBL" id="CAMXCT020002347">
    <property type="protein sequence ID" value="CAL1150911.1"/>
    <property type="molecule type" value="Genomic_DNA"/>
</dbReference>
<dbReference type="AlphaFoldDB" id="A0A9P1G2W0"/>
<evidence type="ECO:0000313" key="5">
    <source>
        <dbReference type="EMBL" id="CAL4784848.1"/>
    </source>
</evidence>
<dbReference type="SMART" id="SM00343">
    <property type="entry name" value="ZnF_C2HC"/>
    <property type="match status" value="1"/>
</dbReference>
<keyword evidence="1" id="KW-0862">Zinc</keyword>
<evidence type="ECO:0000256" key="1">
    <source>
        <dbReference type="PROSITE-ProRule" id="PRU00047"/>
    </source>
</evidence>
<feature type="region of interest" description="Disordered" evidence="2">
    <location>
        <begin position="558"/>
        <end position="585"/>
    </location>
</feature>
<dbReference type="Gene3D" id="4.10.60.10">
    <property type="entry name" value="Zinc finger, CCHC-type"/>
    <property type="match status" value="1"/>
</dbReference>
<dbReference type="GO" id="GO:0008270">
    <property type="term" value="F:zinc ion binding"/>
    <property type="evidence" value="ECO:0007669"/>
    <property type="project" value="UniProtKB-KW"/>
</dbReference>
<dbReference type="EMBL" id="CAMXCT030002347">
    <property type="protein sequence ID" value="CAL4784848.1"/>
    <property type="molecule type" value="Genomic_DNA"/>
</dbReference>
<dbReference type="InterPro" id="IPR001878">
    <property type="entry name" value="Znf_CCHC"/>
</dbReference>
<dbReference type="InterPro" id="IPR036875">
    <property type="entry name" value="Znf_CCHC_sf"/>
</dbReference>
<evidence type="ECO:0000313" key="4">
    <source>
        <dbReference type="EMBL" id="CAI3997536.1"/>
    </source>
</evidence>
<keyword evidence="1" id="KW-0863">Zinc-finger</keyword>
<dbReference type="SUPFAM" id="SSF57756">
    <property type="entry name" value="Retrovirus zinc finger-like domains"/>
    <property type="match status" value="1"/>
</dbReference>